<dbReference type="Gene3D" id="3.40.50.300">
    <property type="entry name" value="P-loop containing nucleotide triphosphate hydrolases"/>
    <property type="match status" value="1"/>
</dbReference>
<dbReference type="SUPFAM" id="SSF52540">
    <property type="entry name" value="P-loop containing nucleoside triphosphate hydrolases"/>
    <property type="match status" value="1"/>
</dbReference>
<dbReference type="Pfam" id="PF05192">
    <property type="entry name" value="MutS_III"/>
    <property type="match status" value="1"/>
</dbReference>
<dbReference type="InterPro" id="IPR005748">
    <property type="entry name" value="DNA_mismatch_repair_MutS"/>
</dbReference>
<dbReference type="SMART" id="SM00533">
    <property type="entry name" value="MUTSd"/>
    <property type="match status" value="1"/>
</dbReference>
<dbReference type="InterPro" id="IPR007696">
    <property type="entry name" value="DNA_mismatch_repair_MutS_core"/>
</dbReference>
<keyword evidence="5 9" id="KW-0067">ATP-binding</keyword>
<dbReference type="PANTHER" id="PTHR11361">
    <property type="entry name" value="DNA MISMATCH REPAIR PROTEIN MUTS FAMILY MEMBER"/>
    <property type="match status" value="1"/>
</dbReference>
<keyword evidence="7 9" id="KW-0234">DNA repair</keyword>
<dbReference type="GO" id="GO:0005524">
    <property type="term" value="F:ATP binding"/>
    <property type="evidence" value="ECO:0007669"/>
    <property type="project" value="UniProtKB-UniRule"/>
</dbReference>
<name>A0A8K0V6A5_9ENTR</name>
<sequence>MSTLENLDSHTPMMQQYLRLKAEHRDILLFYRMGDFYELFYDDAKRASQLLDISLTKRGASAGEPIPMAGVPHHAVENYLAKLVNLGESVAICEQIGDPATAKGPVERKVVRIVTPGTISDEALLQERQDNLLAAIWQDGKSFGYATLDISSGRFRLSEPADKEAMAAELQRTNPAELLYAEDFADMSLIDARRGLRRRPLWEFEPETARQQLNMQFGTRDLTGFGVEKAVRGLCAAGCLLQYVKDTQRTSLPHIRSITMERQQDSIIMDAATRRNLEITHNLAGGTENTLASVLDCTVTPMGSRMLKRWLHMPVRDVRTLTRRQQTIAALQDCVADIQPVLRQVGDLERILARLALRTARPRDLARMRHAFQQLPELQAILQDMDVEYVQTLRSDMGEFAELRELLERAIIETPPVLVRDGGVIAPGYNTELDEWRALADGATDYLDRLEVRERERLGIDTLKVGFNAVHGYYIQVSRGQSHLVPMNYVRRQTLKNAERYIIPELKEYEDKVLTSKGKALSLEKQLYDELFDLLLPHLAGLQQSASALAELDVLTNLAERADRLNYICPTFTDKPGIKLTGGRHPVVEQVLNDPFIANPLNLSSQRRMLIITGPNMGGKSTYMRQTALIALLAYIGSFVPAEKAELGPIDRIFTRVGAADDLASGRSTFMVEMTETANILHNATEQSLVLMDEIGRGTSTYDGLSLAWACAENLATRIKSLTLFATHYFELTTLAEKMEGVVNVHLDAVEHGDTIAFMHSIQEGAASKSYGLAVAALAGVPRDVIKRARQKLRELESISGPAAATQVDGSQMSLLSVEERSPAVEALEALDPDTLSPRQALEWIYRLKNLV</sequence>
<accession>A0A8K0V6A5</accession>
<feature type="domain" description="DNA mismatch repair proteins mutS family" evidence="11">
    <location>
        <begin position="688"/>
        <end position="704"/>
    </location>
</feature>
<dbReference type="InterPro" id="IPR036678">
    <property type="entry name" value="MutS_con_dom_sf"/>
</dbReference>
<dbReference type="Gene3D" id="3.30.420.110">
    <property type="entry name" value="MutS, connector domain"/>
    <property type="match status" value="1"/>
</dbReference>
<evidence type="ECO:0000313" key="12">
    <source>
        <dbReference type="EMBL" id="MBK4715784.1"/>
    </source>
</evidence>
<dbReference type="NCBIfam" id="NF003810">
    <property type="entry name" value="PRK05399.1"/>
    <property type="match status" value="1"/>
</dbReference>
<dbReference type="SUPFAM" id="SSF55271">
    <property type="entry name" value="DNA repair protein MutS, domain I"/>
    <property type="match status" value="1"/>
</dbReference>
<organism evidence="12 13">
    <name type="scientific">Tenebrionibacter intestinalis</name>
    <dbReference type="NCBI Taxonomy" id="2799638"/>
    <lineage>
        <taxon>Bacteria</taxon>
        <taxon>Pseudomonadati</taxon>
        <taxon>Pseudomonadota</taxon>
        <taxon>Gammaproteobacteria</taxon>
        <taxon>Enterobacterales</taxon>
        <taxon>Enterobacteriaceae</taxon>
        <taxon>Tenebrionibacter/Tenebrionicola group</taxon>
        <taxon>Tenebrionibacter</taxon>
    </lineage>
</organism>
<dbReference type="InterPro" id="IPR017261">
    <property type="entry name" value="DNA_mismatch_repair_MutS/MSH"/>
</dbReference>
<evidence type="ECO:0000256" key="9">
    <source>
        <dbReference type="HAMAP-Rule" id="MF_00096"/>
    </source>
</evidence>
<dbReference type="Pfam" id="PF05190">
    <property type="entry name" value="MutS_IV"/>
    <property type="match status" value="1"/>
</dbReference>
<evidence type="ECO:0000256" key="4">
    <source>
        <dbReference type="ARBA" id="ARBA00022763"/>
    </source>
</evidence>
<dbReference type="PROSITE" id="PS00486">
    <property type="entry name" value="DNA_MISMATCH_REPAIR_2"/>
    <property type="match status" value="1"/>
</dbReference>
<evidence type="ECO:0000256" key="7">
    <source>
        <dbReference type="ARBA" id="ARBA00023204"/>
    </source>
</evidence>
<dbReference type="CDD" id="cd03284">
    <property type="entry name" value="ABC_MutS1"/>
    <property type="match status" value="1"/>
</dbReference>
<dbReference type="RefSeq" id="WP_238714004.1">
    <property type="nucleotide sequence ID" value="NZ_JAEPBH010000025.1"/>
</dbReference>
<evidence type="ECO:0000256" key="6">
    <source>
        <dbReference type="ARBA" id="ARBA00023125"/>
    </source>
</evidence>
<dbReference type="GO" id="GO:0003684">
    <property type="term" value="F:damaged DNA binding"/>
    <property type="evidence" value="ECO:0007669"/>
    <property type="project" value="UniProtKB-UniRule"/>
</dbReference>
<evidence type="ECO:0000256" key="8">
    <source>
        <dbReference type="ARBA" id="ARBA00024647"/>
    </source>
</evidence>
<dbReference type="SMART" id="SM00534">
    <property type="entry name" value="MUTSac"/>
    <property type="match status" value="1"/>
</dbReference>
<dbReference type="EMBL" id="JAEPBH010000025">
    <property type="protein sequence ID" value="MBK4715784.1"/>
    <property type="molecule type" value="Genomic_DNA"/>
</dbReference>
<dbReference type="Gene3D" id="6.10.140.430">
    <property type="match status" value="1"/>
</dbReference>
<gene>
    <name evidence="9 12" type="primary">mutS</name>
    <name evidence="12" type="ORF">JJB97_10670</name>
</gene>
<dbReference type="GO" id="GO:0006298">
    <property type="term" value="P:mismatch repair"/>
    <property type="evidence" value="ECO:0007669"/>
    <property type="project" value="UniProtKB-UniRule"/>
</dbReference>
<dbReference type="FunFam" id="3.40.50.300:FF:000283">
    <property type="entry name" value="DNA mismatch repair protein MutS"/>
    <property type="match status" value="1"/>
</dbReference>
<dbReference type="InterPro" id="IPR007860">
    <property type="entry name" value="DNA_mmatch_repair_MutS_con_dom"/>
</dbReference>
<keyword evidence="6 9" id="KW-0238">DNA-binding</keyword>
<evidence type="ECO:0000256" key="1">
    <source>
        <dbReference type="ARBA" id="ARBA00006271"/>
    </source>
</evidence>
<dbReference type="GO" id="GO:0030983">
    <property type="term" value="F:mismatched DNA binding"/>
    <property type="evidence" value="ECO:0007669"/>
    <property type="project" value="InterPro"/>
</dbReference>
<dbReference type="Pfam" id="PF01624">
    <property type="entry name" value="MutS_I"/>
    <property type="match status" value="1"/>
</dbReference>
<dbReference type="FunFam" id="3.40.1170.10:FF:000001">
    <property type="entry name" value="DNA mismatch repair protein MutS"/>
    <property type="match status" value="1"/>
</dbReference>
<evidence type="ECO:0000256" key="5">
    <source>
        <dbReference type="ARBA" id="ARBA00022840"/>
    </source>
</evidence>
<proteinExistence type="inferred from homology"/>
<dbReference type="NCBIfam" id="TIGR01070">
    <property type="entry name" value="mutS1"/>
    <property type="match status" value="1"/>
</dbReference>
<dbReference type="Pfam" id="PF05188">
    <property type="entry name" value="MutS_II"/>
    <property type="match status" value="1"/>
</dbReference>
<dbReference type="FunFam" id="1.10.1420.10:FF:000002">
    <property type="entry name" value="DNA mismatch repair protein MutS"/>
    <property type="match status" value="1"/>
</dbReference>
<dbReference type="Gene3D" id="3.40.1170.10">
    <property type="entry name" value="DNA repair protein MutS, domain I"/>
    <property type="match status" value="1"/>
</dbReference>
<dbReference type="HAMAP" id="MF_00096">
    <property type="entry name" value="MutS"/>
    <property type="match status" value="1"/>
</dbReference>
<keyword evidence="3 9" id="KW-0547">Nucleotide-binding</keyword>
<dbReference type="PIRSF" id="PIRSF037677">
    <property type="entry name" value="DNA_mis_repair_Msh6"/>
    <property type="match status" value="1"/>
</dbReference>
<evidence type="ECO:0000256" key="10">
    <source>
        <dbReference type="RuleBase" id="RU003756"/>
    </source>
</evidence>
<dbReference type="InterPro" id="IPR000432">
    <property type="entry name" value="DNA_mismatch_repair_MutS_C"/>
</dbReference>
<evidence type="ECO:0000313" key="13">
    <source>
        <dbReference type="Proteomes" id="UP000659047"/>
    </source>
</evidence>
<dbReference type="GO" id="GO:0140664">
    <property type="term" value="F:ATP-dependent DNA damage sensor activity"/>
    <property type="evidence" value="ECO:0007669"/>
    <property type="project" value="InterPro"/>
</dbReference>
<dbReference type="InterPro" id="IPR007695">
    <property type="entry name" value="DNA_mismatch_repair_MutS-lik_N"/>
</dbReference>
<comment type="similarity">
    <text evidence="1 9 10">Belongs to the DNA mismatch repair MutS family.</text>
</comment>
<dbReference type="GO" id="GO:0005829">
    <property type="term" value="C:cytosol"/>
    <property type="evidence" value="ECO:0007669"/>
    <property type="project" value="TreeGrafter"/>
</dbReference>
<protein>
    <recommendedName>
        <fullName evidence="2 9">DNA mismatch repair protein MutS</fullName>
    </recommendedName>
</protein>
<comment type="function">
    <text evidence="8 9">This protein is involved in the repair of mismatches in DNA. It is possible that it carries out the mismatch recognition step. This protein has a weak ATPase activity.</text>
</comment>
<dbReference type="InterPro" id="IPR036187">
    <property type="entry name" value="DNA_mismatch_repair_MutS_sf"/>
</dbReference>
<dbReference type="InterPro" id="IPR045076">
    <property type="entry name" value="MutS"/>
</dbReference>
<dbReference type="SUPFAM" id="SSF48334">
    <property type="entry name" value="DNA repair protein MutS, domain III"/>
    <property type="match status" value="1"/>
</dbReference>
<evidence type="ECO:0000256" key="3">
    <source>
        <dbReference type="ARBA" id="ARBA00022741"/>
    </source>
</evidence>
<reference evidence="12" key="1">
    <citation type="submission" date="2021-01" db="EMBL/GenBank/DDBJ databases">
        <title>Intestinitalea alba gen. nov., sp. nov., a novel genus of the family Enterobacteriaceae, isolated from the gut of the plastic-eating mealworm Tenebrio molitor L.</title>
        <authorList>
            <person name="Yang Y."/>
        </authorList>
    </citation>
    <scope>NUCLEOTIDE SEQUENCE</scope>
    <source>
        <strain evidence="12">BIT-L3</strain>
    </source>
</reference>
<dbReference type="FunFam" id="3.30.420.110:FF:000001">
    <property type="entry name" value="DNA mismatch repair protein MutS"/>
    <property type="match status" value="1"/>
</dbReference>
<evidence type="ECO:0000259" key="11">
    <source>
        <dbReference type="PROSITE" id="PS00486"/>
    </source>
</evidence>
<dbReference type="AlphaFoldDB" id="A0A8K0V6A5"/>
<comment type="caution">
    <text evidence="12">The sequence shown here is derived from an EMBL/GenBank/DDBJ whole genome shotgun (WGS) entry which is preliminary data.</text>
</comment>
<dbReference type="InterPro" id="IPR016151">
    <property type="entry name" value="DNA_mismatch_repair_MutS_N"/>
</dbReference>
<evidence type="ECO:0000256" key="2">
    <source>
        <dbReference type="ARBA" id="ARBA00021982"/>
    </source>
</evidence>
<dbReference type="Proteomes" id="UP000659047">
    <property type="component" value="Unassembled WGS sequence"/>
</dbReference>
<keyword evidence="4 9" id="KW-0227">DNA damage</keyword>
<dbReference type="Gene3D" id="1.10.1420.10">
    <property type="match status" value="2"/>
</dbReference>
<keyword evidence="13" id="KW-1185">Reference proteome</keyword>
<dbReference type="Pfam" id="PF00488">
    <property type="entry name" value="MutS_V"/>
    <property type="match status" value="1"/>
</dbReference>
<dbReference type="InterPro" id="IPR007861">
    <property type="entry name" value="DNA_mismatch_repair_MutS_clamp"/>
</dbReference>
<dbReference type="InterPro" id="IPR027417">
    <property type="entry name" value="P-loop_NTPase"/>
</dbReference>
<dbReference type="SUPFAM" id="SSF53150">
    <property type="entry name" value="DNA repair protein MutS, domain II"/>
    <property type="match status" value="1"/>
</dbReference>
<dbReference type="PANTHER" id="PTHR11361:SF34">
    <property type="entry name" value="DNA MISMATCH REPAIR PROTEIN MSH1, MITOCHONDRIAL"/>
    <property type="match status" value="1"/>
</dbReference>
<feature type="binding site" evidence="9">
    <location>
        <begin position="614"/>
        <end position="621"/>
    </location>
    <ligand>
        <name>ATP</name>
        <dbReference type="ChEBI" id="CHEBI:30616"/>
    </ligand>
</feature>